<organism evidence="3 4">
    <name type="scientific">Chaetoceros tenuissimus</name>
    <dbReference type="NCBI Taxonomy" id="426638"/>
    <lineage>
        <taxon>Eukaryota</taxon>
        <taxon>Sar</taxon>
        <taxon>Stramenopiles</taxon>
        <taxon>Ochrophyta</taxon>
        <taxon>Bacillariophyta</taxon>
        <taxon>Coscinodiscophyceae</taxon>
        <taxon>Chaetocerotophycidae</taxon>
        <taxon>Chaetocerotales</taxon>
        <taxon>Chaetocerotaceae</taxon>
        <taxon>Chaetoceros</taxon>
    </lineage>
</organism>
<dbReference type="Pfam" id="PF00856">
    <property type="entry name" value="SET"/>
    <property type="match status" value="1"/>
</dbReference>
<name>A0AAD3DCH7_9STRA</name>
<comment type="caution">
    <text evidence="3">The sequence shown here is derived from an EMBL/GenBank/DDBJ whole genome shotgun (WGS) entry which is preliminary data.</text>
</comment>
<dbReference type="EMBL" id="BLLK01000075">
    <property type="protein sequence ID" value="GFH61853.1"/>
    <property type="molecule type" value="Genomic_DNA"/>
</dbReference>
<dbReference type="SUPFAM" id="SSF82199">
    <property type="entry name" value="SET domain"/>
    <property type="match status" value="1"/>
</dbReference>
<dbReference type="InterPro" id="IPR046341">
    <property type="entry name" value="SET_dom_sf"/>
</dbReference>
<dbReference type="InterPro" id="IPR001214">
    <property type="entry name" value="SET_dom"/>
</dbReference>
<gene>
    <name evidence="3" type="ORF">CTEN210_18329</name>
</gene>
<dbReference type="CDD" id="cd08161">
    <property type="entry name" value="SET"/>
    <property type="match status" value="1"/>
</dbReference>
<reference evidence="3 4" key="1">
    <citation type="journal article" date="2021" name="Sci. Rep.">
        <title>The genome of the diatom Chaetoceros tenuissimus carries an ancient integrated fragment of an extant virus.</title>
        <authorList>
            <person name="Hongo Y."/>
            <person name="Kimura K."/>
            <person name="Takaki Y."/>
            <person name="Yoshida Y."/>
            <person name="Baba S."/>
            <person name="Kobayashi G."/>
            <person name="Nagasaki K."/>
            <person name="Hano T."/>
            <person name="Tomaru Y."/>
        </authorList>
    </citation>
    <scope>NUCLEOTIDE SEQUENCE [LARGE SCALE GENOMIC DNA]</scope>
    <source>
        <strain evidence="3 4">NIES-3715</strain>
    </source>
</reference>
<protein>
    <recommendedName>
        <fullName evidence="2">SET domain-containing protein</fullName>
    </recommendedName>
</protein>
<feature type="signal peptide" evidence="1">
    <location>
        <begin position="1"/>
        <end position="17"/>
    </location>
</feature>
<dbReference type="Gene3D" id="2.170.270.10">
    <property type="entry name" value="SET domain"/>
    <property type="match status" value="1"/>
</dbReference>
<dbReference type="PROSITE" id="PS50280">
    <property type="entry name" value="SET"/>
    <property type="match status" value="1"/>
</dbReference>
<feature type="domain" description="SET" evidence="2">
    <location>
        <begin position="128"/>
        <end position="260"/>
    </location>
</feature>
<evidence type="ECO:0000256" key="1">
    <source>
        <dbReference type="SAM" id="SignalP"/>
    </source>
</evidence>
<feature type="chain" id="PRO_5042056575" description="SET domain-containing protein" evidence="1">
    <location>
        <begin position="18"/>
        <end position="273"/>
    </location>
</feature>
<evidence type="ECO:0000259" key="2">
    <source>
        <dbReference type="PROSITE" id="PS50280"/>
    </source>
</evidence>
<sequence>MGLMLLLQAVMFGGSSPEDLSKLLLHSSATTNLMEETKEHRSKIGNEVVDKKPEALPKEPIVIQELTEKTKKLKHGGLWNHLKCDEIYSSERPIHPLEAWIHARVVYRQIVGNDQSSIGTEEDDNVPHGFVVAHEAKQSPPKGRGIFAAQDIKKGELIWSTKKTARFADGDSFRKFILSLDRHFACDALEWSYVQKLENGELRISTDLDEGALCNDNDEENDANKGCDKAAAKNHEGGCTNNYFALRDIKAGDEFVCSYGSFVVGNGWKKFTL</sequence>
<proteinExistence type="predicted"/>
<keyword evidence="4" id="KW-1185">Reference proteome</keyword>
<evidence type="ECO:0000313" key="4">
    <source>
        <dbReference type="Proteomes" id="UP001054902"/>
    </source>
</evidence>
<dbReference type="Proteomes" id="UP001054902">
    <property type="component" value="Unassembled WGS sequence"/>
</dbReference>
<evidence type="ECO:0000313" key="3">
    <source>
        <dbReference type="EMBL" id="GFH61853.1"/>
    </source>
</evidence>
<keyword evidence="1" id="KW-0732">Signal</keyword>
<accession>A0AAD3DCH7</accession>
<dbReference type="AlphaFoldDB" id="A0AAD3DCH7"/>